<feature type="region of interest" description="Disordered" evidence="1">
    <location>
        <begin position="75"/>
        <end position="95"/>
    </location>
</feature>
<dbReference type="EMBL" id="QEAM01000072">
    <property type="protein sequence ID" value="TPX47647.1"/>
    <property type="molecule type" value="Genomic_DNA"/>
</dbReference>
<dbReference type="VEuPathDB" id="FungiDB:SeMB42_g02642"/>
<organism evidence="2 3">
    <name type="scientific">Synchytrium endobioticum</name>
    <dbReference type="NCBI Taxonomy" id="286115"/>
    <lineage>
        <taxon>Eukaryota</taxon>
        <taxon>Fungi</taxon>
        <taxon>Fungi incertae sedis</taxon>
        <taxon>Chytridiomycota</taxon>
        <taxon>Chytridiomycota incertae sedis</taxon>
        <taxon>Chytridiomycetes</taxon>
        <taxon>Synchytriales</taxon>
        <taxon>Synchytriaceae</taxon>
        <taxon>Synchytrium</taxon>
    </lineage>
</organism>
<feature type="compositionally biased region" description="Polar residues" evidence="1">
    <location>
        <begin position="75"/>
        <end position="88"/>
    </location>
</feature>
<proteinExistence type="predicted"/>
<evidence type="ECO:0000313" key="2">
    <source>
        <dbReference type="EMBL" id="TPX47647.1"/>
    </source>
</evidence>
<comment type="caution">
    <text evidence="2">The sequence shown here is derived from an EMBL/GenBank/DDBJ whole genome shotgun (WGS) entry which is preliminary data.</text>
</comment>
<gene>
    <name evidence="2" type="ORF">SeLEV6574_g02535</name>
</gene>
<dbReference type="OrthoDB" id="5372011at2759"/>
<dbReference type="Proteomes" id="UP000320475">
    <property type="component" value="Unassembled WGS sequence"/>
</dbReference>
<accession>A0A507D8I7</accession>
<evidence type="ECO:0000313" key="3">
    <source>
        <dbReference type="Proteomes" id="UP000320475"/>
    </source>
</evidence>
<sequence>MSPSDSEQVRFKEDVSYRNRTDYETKESRQAAADCLESIEKLMMYSIANQETPMQTSLKFRCYLYGISKESELQRATLTPSPSNVESTTETHMEL</sequence>
<name>A0A507D8I7_9FUNG</name>
<protein>
    <submittedName>
        <fullName evidence="2">Uncharacterized protein</fullName>
    </submittedName>
</protein>
<evidence type="ECO:0000256" key="1">
    <source>
        <dbReference type="SAM" id="MobiDB-lite"/>
    </source>
</evidence>
<reference evidence="2 3" key="1">
    <citation type="journal article" date="2019" name="Sci. Rep.">
        <title>Comparative genomics of chytrid fungi reveal insights into the obligate biotrophic and pathogenic lifestyle of Synchytrium endobioticum.</title>
        <authorList>
            <person name="van de Vossenberg B.T.L.H."/>
            <person name="Warris S."/>
            <person name="Nguyen H.D.T."/>
            <person name="van Gent-Pelzer M.P.E."/>
            <person name="Joly D.L."/>
            <person name="van de Geest H.C."/>
            <person name="Bonants P.J.M."/>
            <person name="Smith D.S."/>
            <person name="Levesque C.A."/>
            <person name="van der Lee T.A.J."/>
        </authorList>
    </citation>
    <scope>NUCLEOTIDE SEQUENCE [LARGE SCALE GENOMIC DNA]</scope>
    <source>
        <strain evidence="2 3">LEV6574</strain>
    </source>
</reference>
<dbReference type="AlphaFoldDB" id="A0A507D8I7"/>